<protein>
    <submittedName>
        <fullName evidence="2">Ovule protein</fullName>
    </submittedName>
</protein>
<proteinExistence type="predicted"/>
<reference evidence="2" key="1">
    <citation type="submission" date="2022-11" db="UniProtKB">
        <authorList>
            <consortium name="WormBaseParasite"/>
        </authorList>
    </citation>
    <scope>IDENTIFICATION</scope>
</reference>
<name>A0A914RCU7_PAREQ</name>
<dbReference type="AlphaFoldDB" id="A0A914RCU7"/>
<evidence type="ECO:0000313" key="1">
    <source>
        <dbReference type="Proteomes" id="UP000887564"/>
    </source>
</evidence>
<dbReference type="WBParaSite" id="PEQ_0000255501-mRNA-1">
    <property type="protein sequence ID" value="PEQ_0000255501-mRNA-1"/>
    <property type="gene ID" value="PEQ_0000255501"/>
</dbReference>
<organism evidence="1 2">
    <name type="scientific">Parascaris equorum</name>
    <name type="common">Equine roundworm</name>
    <dbReference type="NCBI Taxonomy" id="6256"/>
    <lineage>
        <taxon>Eukaryota</taxon>
        <taxon>Metazoa</taxon>
        <taxon>Ecdysozoa</taxon>
        <taxon>Nematoda</taxon>
        <taxon>Chromadorea</taxon>
        <taxon>Rhabditida</taxon>
        <taxon>Spirurina</taxon>
        <taxon>Ascaridomorpha</taxon>
        <taxon>Ascaridoidea</taxon>
        <taxon>Ascarididae</taxon>
        <taxon>Parascaris</taxon>
    </lineage>
</organism>
<keyword evidence="1" id="KW-1185">Reference proteome</keyword>
<evidence type="ECO:0000313" key="2">
    <source>
        <dbReference type="WBParaSite" id="PEQ_0000255501-mRNA-1"/>
    </source>
</evidence>
<accession>A0A914RCU7</accession>
<dbReference type="Proteomes" id="UP000887564">
    <property type="component" value="Unplaced"/>
</dbReference>
<sequence length="69" mass="8178">MKFFCLFTAYKAISYLMSTSHIHEGYLDHSSSLQYEELVILSLNRIRIYVGLEVFSCILPLFDIKKQRR</sequence>